<keyword evidence="6 13" id="KW-0418">Kinase</keyword>
<evidence type="ECO:0000256" key="4">
    <source>
        <dbReference type="ARBA" id="ARBA00022679"/>
    </source>
</evidence>
<evidence type="ECO:0000259" key="11">
    <source>
        <dbReference type="Pfam" id="PF02518"/>
    </source>
</evidence>
<evidence type="ECO:0000256" key="9">
    <source>
        <dbReference type="SAM" id="MobiDB-lite"/>
    </source>
</evidence>
<feature type="transmembrane region" description="Helical" evidence="10">
    <location>
        <begin position="96"/>
        <end position="117"/>
    </location>
</feature>
<evidence type="ECO:0000256" key="7">
    <source>
        <dbReference type="ARBA" id="ARBA00022840"/>
    </source>
</evidence>
<keyword evidence="14" id="KW-1185">Reference proteome</keyword>
<feature type="transmembrane region" description="Helical" evidence="10">
    <location>
        <begin position="161"/>
        <end position="178"/>
    </location>
</feature>
<accession>A0A8J7GC74</accession>
<feature type="compositionally biased region" description="Gly residues" evidence="9">
    <location>
        <begin position="414"/>
        <end position="426"/>
    </location>
</feature>
<dbReference type="InterPro" id="IPR050482">
    <property type="entry name" value="Sensor_HK_TwoCompSys"/>
</dbReference>
<comment type="caution">
    <text evidence="13">The sequence shown here is derived from an EMBL/GenBank/DDBJ whole genome shotgun (WGS) entry which is preliminary data.</text>
</comment>
<evidence type="ECO:0000256" key="6">
    <source>
        <dbReference type="ARBA" id="ARBA00022777"/>
    </source>
</evidence>
<proteinExistence type="predicted"/>
<dbReference type="Gene3D" id="3.30.565.10">
    <property type="entry name" value="Histidine kinase-like ATPase, C-terminal domain"/>
    <property type="match status" value="1"/>
</dbReference>
<sequence length="481" mass="51286">MIRRRSPDPTPRWSPRPASGPAPRPWADPARRVRQRRFSDPVRAVIRRRLGDVALVAVAAADVQLTAPPAGHPSYACSLLSAAALLLRRRRPRTTLLLVLPGLYDGVAVLAAVFALYAVATVEHRRWRLYAATAVVALGAILPWPLADLLTQRPDELARSVIYGVLTACAPAALGLAVRTRAELVVRLAELAERRAREREWTTQRVLAAERARLAREMHDIVSHQVSLIAVTAAAWRVGAADDAGRQAAEEIRRRAALTLEELRHMVGILRSCPPGPPTTSPGAEAGAEDGAEDGTSRPENVPRFEVVGAGRDAFELAGDREFPELEVADRRRHPGLADLPALVGEHEGAVFAGLPDTGAVPEALQRAVYRTVQEALTNIRKHAPGTATTVSVSRTAGELRTEVVNGTPPPRPGDGGPRLPGGGHGLLGMRERAALLGGRLAAGPVGGGYAVRLVLPLADRGRMTLPVPRAGDHPCASDST</sequence>
<evidence type="ECO:0000256" key="5">
    <source>
        <dbReference type="ARBA" id="ARBA00022741"/>
    </source>
</evidence>
<dbReference type="GO" id="GO:0005524">
    <property type="term" value="F:ATP binding"/>
    <property type="evidence" value="ECO:0007669"/>
    <property type="project" value="UniProtKB-KW"/>
</dbReference>
<evidence type="ECO:0000256" key="10">
    <source>
        <dbReference type="SAM" id="Phobius"/>
    </source>
</evidence>
<evidence type="ECO:0000256" key="8">
    <source>
        <dbReference type="ARBA" id="ARBA00023012"/>
    </source>
</evidence>
<dbReference type="Proteomes" id="UP000622552">
    <property type="component" value="Unassembled WGS sequence"/>
</dbReference>
<dbReference type="SUPFAM" id="SSF55874">
    <property type="entry name" value="ATPase domain of HSP90 chaperone/DNA topoisomerase II/histidine kinase"/>
    <property type="match status" value="1"/>
</dbReference>
<keyword evidence="8" id="KW-0902">Two-component regulatory system</keyword>
<protein>
    <recommendedName>
        <fullName evidence="2">histidine kinase</fullName>
        <ecNumber evidence="2">2.7.13.3</ecNumber>
    </recommendedName>
</protein>
<dbReference type="InterPro" id="IPR036890">
    <property type="entry name" value="HATPase_C_sf"/>
</dbReference>
<evidence type="ECO:0000313" key="13">
    <source>
        <dbReference type="EMBL" id="MBG6134906.1"/>
    </source>
</evidence>
<dbReference type="EMBL" id="JADOUF010000001">
    <property type="protein sequence ID" value="MBG6134906.1"/>
    <property type="molecule type" value="Genomic_DNA"/>
</dbReference>
<feature type="domain" description="Histidine kinase/HSP90-like ATPase" evidence="11">
    <location>
        <begin position="366"/>
        <end position="459"/>
    </location>
</feature>
<comment type="catalytic activity">
    <reaction evidence="1">
        <text>ATP + protein L-histidine = ADP + protein N-phospho-L-histidine.</text>
        <dbReference type="EC" id="2.7.13.3"/>
    </reaction>
</comment>
<dbReference type="EC" id="2.7.13.3" evidence="2"/>
<dbReference type="CDD" id="cd16917">
    <property type="entry name" value="HATPase_UhpB-NarQ-NarX-like"/>
    <property type="match status" value="1"/>
</dbReference>
<dbReference type="GO" id="GO:0046983">
    <property type="term" value="F:protein dimerization activity"/>
    <property type="evidence" value="ECO:0007669"/>
    <property type="project" value="InterPro"/>
</dbReference>
<evidence type="ECO:0000259" key="12">
    <source>
        <dbReference type="Pfam" id="PF07730"/>
    </source>
</evidence>
<dbReference type="Gene3D" id="1.20.5.1930">
    <property type="match status" value="1"/>
</dbReference>
<evidence type="ECO:0000256" key="3">
    <source>
        <dbReference type="ARBA" id="ARBA00022553"/>
    </source>
</evidence>
<feature type="region of interest" description="Disordered" evidence="9">
    <location>
        <begin position="1"/>
        <end position="32"/>
    </location>
</feature>
<keyword evidence="10" id="KW-1133">Transmembrane helix</keyword>
<feature type="region of interest" description="Disordered" evidence="9">
    <location>
        <begin position="270"/>
        <end position="302"/>
    </location>
</feature>
<dbReference type="GO" id="GO:0016020">
    <property type="term" value="C:membrane"/>
    <property type="evidence" value="ECO:0007669"/>
    <property type="project" value="InterPro"/>
</dbReference>
<organism evidence="13 14">
    <name type="scientific">Longispora fulva</name>
    <dbReference type="NCBI Taxonomy" id="619741"/>
    <lineage>
        <taxon>Bacteria</taxon>
        <taxon>Bacillati</taxon>
        <taxon>Actinomycetota</taxon>
        <taxon>Actinomycetes</taxon>
        <taxon>Micromonosporales</taxon>
        <taxon>Micromonosporaceae</taxon>
        <taxon>Longispora</taxon>
    </lineage>
</organism>
<keyword evidence="10" id="KW-0472">Membrane</keyword>
<dbReference type="RefSeq" id="WP_197002087.1">
    <property type="nucleotide sequence ID" value="NZ_BONS01000004.1"/>
</dbReference>
<feature type="compositionally biased region" description="Pro residues" evidence="9">
    <location>
        <begin position="8"/>
        <end position="26"/>
    </location>
</feature>
<dbReference type="InterPro" id="IPR003594">
    <property type="entry name" value="HATPase_dom"/>
</dbReference>
<keyword evidence="5" id="KW-0547">Nucleotide-binding</keyword>
<keyword evidence="7" id="KW-0067">ATP-binding</keyword>
<reference evidence="13" key="1">
    <citation type="submission" date="2020-11" db="EMBL/GenBank/DDBJ databases">
        <title>Sequencing the genomes of 1000 actinobacteria strains.</title>
        <authorList>
            <person name="Klenk H.-P."/>
        </authorList>
    </citation>
    <scope>NUCLEOTIDE SEQUENCE</scope>
    <source>
        <strain evidence="13">DSM 45356</strain>
    </source>
</reference>
<keyword evidence="3" id="KW-0597">Phosphoprotein</keyword>
<feature type="domain" description="Signal transduction histidine kinase subgroup 3 dimerisation and phosphoacceptor" evidence="12">
    <location>
        <begin position="210"/>
        <end position="272"/>
    </location>
</feature>
<name>A0A8J7GC74_9ACTN</name>
<evidence type="ECO:0000256" key="1">
    <source>
        <dbReference type="ARBA" id="ARBA00000085"/>
    </source>
</evidence>
<dbReference type="InterPro" id="IPR011712">
    <property type="entry name" value="Sig_transdc_His_kin_sub3_dim/P"/>
</dbReference>
<gene>
    <name evidence="13" type="ORF">IW245_001100</name>
</gene>
<evidence type="ECO:0000313" key="14">
    <source>
        <dbReference type="Proteomes" id="UP000622552"/>
    </source>
</evidence>
<dbReference type="GO" id="GO:0000155">
    <property type="term" value="F:phosphorelay sensor kinase activity"/>
    <property type="evidence" value="ECO:0007669"/>
    <property type="project" value="InterPro"/>
</dbReference>
<evidence type="ECO:0000256" key="2">
    <source>
        <dbReference type="ARBA" id="ARBA00012438"/>
    </source>
</evidence>
<feature type="region of interest" description="Disordered" evidence="9">
    <location>
        <begin position="403"/>
        <end position="426"/>
    </location>
</feature>
<dbReference type="PANTHER" id="PTHR24421:SF10">
    <property type="entry name" value="NITRATE_NITRITE SENSOR PROTEIN NARQ"/>
    <property type="match status" value="1"/>
</dbReference>
<feature type="transmembrane region" description="Helical" evidence="10">
    <location>
        <begin position="129"/>
        <end position="149"/>
    </location>
</feature>
<dbReference type="Pfam" id="PF07730">
    <property type="entry name" value="HisKA_3"/>
    <property type="match status" value="1"/>
</dbReference>
<dbReference type="AlphaFoldDB" id="A0A8J7GC74"/>
<dbReference type="PANTHER" id="PTHR24421">
    <property type="entry name" value="NITRATE/NITRITE SENSOR PROTEIN NARX-RELATED"/>
    <property type="match status" value="1"/>
</dbReference>
<dbReference type="Pfam" id="PF02518">
    <property type="entry name" value="HATPase_c"/>
    <property type="match status" value="1"/>
</dbReference>
<keyword evidence="10" id="KW-0812">Transmembrane</keyword>
<keyword evidence="4" id="KW-0808">Transferase</keyword>